<keyword evidence="2 3" id="KW-0346">Stress response</keyword>
<sequence>MEKGKLQDTMLKALQKNKVPLTIFTTKGIQIRGIITAFDQYMVMVESDNKTQVLYKGAISTITPSKPVRLH</sequence>
<feature type="domain" description="Sm" evidence="4">
    <location>
        <begin position="8"/>
        <end position="68"/>
    </location>
</feature>
<comment type="similarity">
    <text evidence="3">Belongs to the Hfq family.</text>
</comment>
<reference evidence="6 8" key="2">
    <citation type="submission" date="2016-10" db="EMBL/GenBank/DDBJ databases">
        <authorList>
            <person name="de Groot N.N."/>
        </authorList>
    </citation>
    <scope>NUCLEOTIDE SEQUENCE [LARGE SCALE GENOMIC DNA]</scope>
    <source>
        <strain evidence="6 8">DSM 2895</strain>
    </source>
</reference>
<dbReference type="EMBL" id="FNED01000041">
    <property type="protein sequence ID" value="SDK16371.1"/>
    <property type="molecule type" value="Genomic_DNA"/>
</dbReference>
<dbReference type="InterPro" id="IPR010920">
    <property type="entry name" value="LSM_dom_sf"/>
</dbReference>
<evidence type="ECO:0000256" key="2">
    <source>
        <dbReference type="ARBA" id="ARBA00023016"/>
    </source>
</evidence>
<dbReference type="PANTHER" id="PTHR34772:SF1">
    <property type="entry name" value="RNA-BINDING PROTEIN HFQ"/>
    <property type="match status" value="1"/>
</dbReference>
<protein>
    <recommendedName>
        <fullName evidence="3">RNA-binding protein Hfq</fullName>
    </recommendedName>
</protein>
<evidence type="ECO:0000256" key="3">
    <source>
        <dbReference type="HAMAP-Rule" id="MF_00436"/>
    </source>
</evidence>
<dbReference type="Gene3D" id="2.30.30.100">
    <property type="match status" value="1"/>
</dbReference>
<dbReference type="SUPFAM" id="SSF50182">
    <property type="entry name" value="Sm-like ribonucleoproteins"/>
    <property type="match status" value="1"/>
</dbReference>
<dbReference type="CDD" id="cd01716">
    <property type="entry name" value="Hfq"/>
    <property type="match status" value="1"/>
</dbReference>
<evidence type="ECO:0000259" key="4">
    <source>
        <dbReference type="PROSITE" id="PS52002"/>
    </source>
</evidence>
<dbReference type="InterPro" id="IPR047575">
    <property type="entry name" value="Sm"/>
</dbReference>
<evidence type="ECO:0000256" key="1">
    <source>
        <dbReference type="ARBA" id="ARBA00022884"/>
    </source>
</evidence>
<reference evidence="5 7" key="1">
    <citation type="submission" date="2015-07" db="EMBL/GenBank/DDBJ databases">
        <title>Fjat-14205 dsm 2895.</title>
        <authorList>
            <person name="Liu B."/>
            <person name="Wang J."/>
            <person name="Zhu Y."/>
            <person name="Liu G."/>
            <person name="Chen Q."/>
            <person name="Chen Z."/>
            <person name="Lan J."/>
            <person name="Che J."/>
            <person name="Ge C."/>
            <person name="Shi H."/>
            <person name="Pan Z."/>
            <person name="Liu X."/>
        </authorList>
    </citation>
    <scope>NUCLEOTIDE SEQUENCE [LARGE SCALE GENOMIC DNA]</scope>
    <source>
        <strain evidence="5 7">DSM 2895</strain>
    </source>
</reference>
<dbReference type="PATRIC" id="fig|47500.12.peg.3856"/>
<evidence type="ECO:0000313" key="6">
    <source>
        <dbReference type="EMBL" id="SDK16371.1"/>
    </source>
</evidence>
<dbReference type="GO" id="GO:0006355">
    <property type="term" value="P:regulation of DNA-templated transcription"/>
    <property type="evidence" value="ECO:0007669"/>
    <property type="project" value="InterPro"/>
</dbReference>
<keyword evidence="7" id="KW-1185">Reference proteome</keyword>
<dbReference type="NCBIfam" id="TIGR02383">
    <property type="entry name" value="Hfq"/>
    <property type="match status" value="1"/>
</dbReference>
<evidence type="ECO:0000313" key="7">
    <source>
        <dbReference type="Proteomes" id="UP000037269"/>
    </source>
</evidence>
<dbReference type="AlphaFoldDB" id="A0A0D1VZ64"/>
<dbReference type="GO" id="GO:0043487">
    <property type="term" value="P:regulation of RNA stability"/>
    <property type="evidence" value="ECO:0007669"/>
    <property type="project" value="TreeGrafter"/>
</dbReference>
<dbReference type="STRING" id="47500.AF333_01915"/>
<gene>
    <name evidence="3" type="primary">hfq</name>
    <name evidence="5" type="ORF">AF333_01915</name>
    <name evidence="6" type="ORF">SAMN04487909_14166</name>
</gene>
<dbReference type="Proteomes" id="UP000037269">
    <property type="component" value="Unassembled WGS sequence"/>
</dbReference>
<dbReference type="EMBL" id="LGUG01000004">
    <property type="protein sequence ID" value="KON94427.1"/>
    <property type="molecule type" value="Genomic_DNA"/>
</dbReference>
<dbReference type="OrthoDB" id="2639139at2"/>
<evidence type="ECO:0000313" key="8">
    <source>
        <dbReference type="Proteomes" id="UP000182836"/>
    </source>
</evidence>
<dbReference type="Pfam" id="PF17209">
    <property type="entry name" value="Hfq"/>
    <property type="match status" value="1"/>
</dbReference>
<dbReference type="InterPro" id="IPR005001">
    <property type="entry name" value="Hfq"/>
</dbReference>
<dbReference type="HAMAP" id="MF_00436">
    <property type="entry name" value="Hfq"/>
    <property type="match status" value="1"/>
</dbReference>
<dbReference type="GeneID" id="42303968"/>
<dbReference type="PANTHER" id="PTHR34772">
    <property type="entry name" value="RNA-BINDING PROTEIN HFQ"/>
    <property type="match status" value="1"/>
</dbReference>
<dbReference type="GO" id="GO:0005829">
    <property type="term" value="C:cytosol"/>
    <property type="evidence" value="ECO:0007669"/>
    <property type="project" value="TreeGrafter"/>
</dbReference>
<keyword evidence="1 3" id="KW-0694">RNA-binding</keyword>
<name>A0A0D1VZ64_ANEMI</name>
<comment type="subunit">
    <text evidence="3">Homohexamer.</text>
</comment>
<comment type="function">
    <text evidence="3">RNA chaperone that binds small regulatory RNA (sRNAs) and mRNAs to facilitate mRNA translational regulation in response to envelope stress, environmental stress and changes in metabolite concentrations. Also binds with high specificity to tRNAs.</text>
</comment>
<dbReference type="GO" id="GO:0003723">
    <property type="term" value="F:RNA binding"/>
    <property type="evidence" value="ECO:0007669"/>
    <property type="project" value="UniProtKB-UniRule"/>
</dbReference>
<dbReference type="GO" id="GO:0045974">
    <property type="term" value="P:regulation of translation, ncRNA-mediated"/>
    <property type="evidence" value="ECO:0007669"/>
    <property type="project" value="TreeGrafter"/>
</dbReference>
<dbReference type="PROSITE" id="PS52002">
    <property type="entry name" value="SM"/>
    <property type="match status" value="1"/>
</dbReference>
<evidence type="ECO:0000313" key="5">
    <source>
        <dbReference type="EMBL" id="KON94427.1"/>
    </source>
</evidence>
<organism evidence="5 7">
    <name type="scientific">Aneurinibacillus migulanus</name>
    <name type="common">Bacillus migulanus</name>
    <dbReference type="NCBI Taxonomy" id="47500"/>
    <lineage>
        <taxon>Bacteria</taxon>
        <taxon>Bacillati</taxon>
        <taxon>Bacillota</taxon>
        <taxon>Bacilli</taxon>
        <taxon>Bacillales</taxon>
        <taxon>Paenibacillaceae</taxon>
        <taxon>Aneurinibacillus group</taxon>
        <taxon>Aneurinibacillus</taxon>
    </lineage>
</organism>
<dbReference type="RefSeq" id="WP_043066478.1">
    <property type="nucleotide sequence ID" value="NZ_BJOA01000386.1"/>
</dbReference>
<dbReference type="Proteomes" id="UP000182836">
    <property type="component" value="Unassembled WGS sequence"/>
</dbReference>
<accession>A0A0D1VZ64</accession>
<proteinExistence type="inferred from homology"/>